<name>A0ABW2P161_9ACTN</name>
<organism evidence="1 2">
    <name type="scientific">Sphaerisporangium rhizosphaerae</name>
    <dbReference type="NCBI Taxonomy" id="2269375"/>
    <lineage>
        <taxon>Bacteria</taxon>
        <taxon>Bacillati</taxon>
        <taxon>Actinomycetota</taxon>
        <taxon>Actinomycetes</taxon>
        <taxon>Streptosporangiales</taxon>
        <taxon>Streptosporangiaceae</taxon>
        <taxon>Sphaerisporangium</taxon>
    </lineage>
</organism>
<dbReference type="RefSeq" id="WP_380825333.1">
    <property type="nucleotide sequence ID" value="NZ_JBHTCG010000004.1"/>
</dbReference>
<protein>
    <submittedName>
        <fullName evidence="1">Uncharacterized protein</fullName>
    </submittedName>
</protein>
<proteinExistence type="predicted"/>
<accession>A0ABW2P161</accession>
<dbReference type="Proteomes" id="UP001596496">
    <property type="component" value="Unassembled WGS sequence"/>
</dbReference>
<gene>
    <name evidence="1" type="ORF">ACFQSB_08185</name>
</gene>
<keyword evidence="2" id="KW-1185">Reference proteome</keyword>
<comment type="caution">
    <text evidence="1">The sequence shown here is derived from an EMBL/GenBank/DDBJ whole genome shotgun (WGS) entry which is preliminary data.</text>
</comment>
<reference evidence="2" key="1">
    <citation type="journal article" date="2019" name="Int. J. Syst. Evol. Microbiol.">
        <title>The Global Catalogue of Microorganisms (GCM) 10K type strain sequencing project: providing services to taxonomists for standard genome sequencing and annotation.</title>
        <authorList>
            <consortium name="The Broad Institute Genomics Platform"/>
            <consortium name="The Broad Institute Genome Sequencing Center for Infectious Disease"/>
            <person name="Wu L."/>
            <person name="Ma J."/>
        </authorList>
    </citation>
    <scope>NUCLEOTIDE SEQUENCE [LARGE SCALE GENOMIC DNA]</scope>
    <source>
        <strain evidence="2">CECT 7649</strain>
    </source>
</reference>
<dbReference type="EMBL" id="JBHTCG010000004">
    <property type="protein sequence ID" value="MFC7382180.1"/>
    <property type="molecule type" value="Genomic_DNA"/>
</dbReference>
<sequence>MASPTSRHQAGPHVVLPAGAPELTPAAAAELLAILLEAHQELLVARPDAA</sequence>
<evidence type="ECO:0000313" key="2">
    <source>
        <dbReference type="Proteomes" id="UP001596496"/>
    </source>
</evidence>
<evidence type="ECO:0000313" key="1">
    <source>
        <dbReference type="EMBL" id="MFC7382180.1"/>
    </source>
</evidence>